<feature type="domain" description="Glycosyltransferase 2-like" evidence="5">
    <location>
        <begin position="373"/>
        <end position="513"/>
    </location>
</feature>
<evidence type="ECO:0000259" key="5">
    <source>
        <dbReference type="Pfam" id="PF00535"/>
    </source>
</evidence>
<protein>
    <submittedName>
        <fullName evidence="6">N-glycosyltransferase</fullName>
    </submittedName>
</protein>
<dbReference type="InterPro" id="IPR001173">
    <property type="entry name" value="Glyco_trans_2-like"/>
</dbReference>
<dbReference type="EMBL" id="CP023037">
    <property type="protein sequence ID" value="AXY23776.1"/>
    <property type="molecule type" value="Genomic_DNA"/>
</dbReference>
<evidence type="ECO:0000256" key="1">
    <source>
        <dbReference type="ARBA" id="ARBA00006739"/>
    </source>
</evidence>
<dbReference type="InterPro" id="IPR001296">
    <property type="entry name" value="Glyco_trans_1"/>
</dbReference>
<evidence type="ECO:0000313" key="6">
    <source>
        <dbReference type="EMBL" id="AXY23776.1"/>
    </source>
</evidence>
<name>A0A347WFY3_9PROT</name>
<evidence type="ECO:0000256" key="3">
    <source>
        <dbReference type="ARBA" id="ARBA00022679"/>
    </source>
</evidence>
<keyword evidence="3 6" id="KW-0808">Transferase</keyword>
<organism evidence="6 7">
    <name type="scientific">Komagataeibacter saccharivorans</name>
    <dbReference type="NCBI Taxonomy" id="265959"/>
    <lineage>
        <taxon>Bacteria</taxon>
        <taxon>Pseudomonadati</taxon>
        <taxon>Pseudomonadota</taxon>
        <taxon>Alphaproteobacteria</taxon>
        <taxon>Acetobacterales</taxon>
        <taxon>Acetobacteraceae</taxon>
        <taxon>Komagataeibacter</taxon>
    </lineage>
</organism>
<dbReference type="Pfam" id="PF00534">
    <property type="entry name" value="Glycos_transf_1"/>
    <property type="match status" value="1"/>
</dbReference>
<geneLocation type="plasmid" evidence="6 7">
    <name>unnamed1</name>
</geneLocation>
<keyword evidence="6" id="KW-0614">Plasmid</keyword>
<feature type="domain" description="Glycosyl transferase family 1" evidence="4">
    <location>
        <begin position="850"/>
        <end position="983"/>
    </location>
</feature>
<dbReference type="PANTHER" id="PTHR43179">
    <property type="entry name" value="RHAMNOSYLTRANSFERASE WBBL"/>
    <property type="match status" value="1"/>
</dbReference>
<comment type="similarity">
    <text evidence="1">Belongs to the glycosyltransferase 2 family.</text>
</comment>
<evidence type="ECO:0000256" key="2">
    <source>
        <dbReference type="ARBA" id="ARBA00022676"/>
    </source>
</evidence>
<keyword evidence="2" id="KW-0328">Glycosyltransferase</keyword>
<keyword evidence="7" id="KW-1185">Reference proteome</keyword>
<reference evidence="6 7" key="1">
    <citation type="submission" date="2017-08" db="EMBL/GenBank/DDBJ databases">
        <title>Complete genome sequence of Gluconacetobacter saccharivorans CV1 isolated from Fermented Vinegar.</title>
        <authorList>
            <person name="Kim S.-Y."/>
        </authorList>
    </citation>
    <scope>NUCLEOTIDE SEQUENCE [LARGE SCALE GENOMIC DNA]</scope>
    <source>
        <strain evidence="6 7">CV1</strain>
        <plasmid evidence="6 7">unnamed1</plasmid>
    </source>
</reference>
<accession>A0A347WFY3</accession>
<sequence length="1003" mass="111191">MDDPYINSFVLEETRRYILTLTGKYEQLAPVAGDVPACLRRLLYLQRTHPSAHDIMLGIGLCRLVTGDPRASEALEFLAGTVISPVARFFLLMARIRAGAYDNAFVEMKSLLRETAVLYFDVFHRLCDMVVKAVRCNGWCGMLPDGQIVVGVRTRRQPSITIRTGANEIAASVSLLTDQGEYAVWKVDNVTIPPTLCPVHVHYKGRQLVGSGLECRSIWQFQGFVEECAEGISGWCRYPNNIAAENRLVVRSERTDGVICEKVFGVEDAGRLSPERSRTEFCITWADLADGAVDPVRITDPFGQDLYGSPLTPQAGAQYARHQAERVAMAFPAACPPEAPAHCVLPYPALHTPRFSSHRGKDVRDPAVNPVVIVIPVYKGLKVTKECLSLALKWREADTRIVAVNDCSPDPAIVAYLESLEGREGIQVLHNERNRGFTYTANRGLREAGRDEDVILLNSDTLLPRGWVSCLRATAYSAPDIGTATPLSNAATIFSYPRNDGQNTIPRYDEVEELAALLAGLGRTDTVDVPTAHGFCMYIRAECLRQTGVLREDVFAQGYGEENDFSRRALALGWRHVVCLNTFVGHVEGQSFSAFRGDLMRRNLRILNGLHPGYDAVVQAWQKKDPLGPFRRLVDMTRLTADLRGRTTVALVTHNRGGGVQKFVRRRAAQITDEGKLALVISPLTAGEKGVPARWHVLPATLEDYPNILCDTDGDALQDILLALNCERIEMHSYIGAGIAAIGRVARCGIPYNVYLHDYSWFCPRITLVSYNNIYCGEQSEDACGRCVRDLGALNEDDLTASDLRDRSRDILNGATEIIASCRDVAARYRRQMGVSPIIHQWEAPTANERIAFRPKLDSEVRRILLIGAIGMEKGYNVILKLARYVVETGLPLRFVIVGFTCDDERLLETGVVEITGPYGDDELPALISEQGCDWGFLPAQWPETWSYVLTAFWRQQIPVVTFDIGAPAQRVRECGGGMVIPLHLRMPELAALLMDPAVFSDG</sequence>
<dbReference type="Gene3D" id="3.40.50.2000">
    <property type="entry name" value="Glycogen Phosphorylase B"/>
    <property type="match status" value="1"/>
</dbReference>
<dbReference type="Proteomes" id="UP000264120">
    <property type="component" value="Plasmid unnamed1"/>
</dbReference>
<dbReference type="SUPFAM" id="SSF53448">
    <property type="entry name" value="Nucleotide-diphospho-sugar transferases"/>
    <property type="match status" value="1"/>
</dbReference>
<dbReference type="KEGG" id="ksc:CD178_03032"/>
<gene>
    <name evidence="6" type="ORF">CD178_03032</name>
</gene>
<dbReference type="OrthoDB" id="9771846at2"/>
<dbReference type="AlphaFoldDB" id="A0A347WFY3"/>
<dbReference type="Gene3D" id="3.90.550.10">
    <property type="entry name" value="Spore Coat Polysaccharide Biosynthesis Protein SpsA, Chain A"/>
    <property type="match status" value="1"/>
</dbReference>
<dbReference type="InterPro" id="IPR029044">
    <property type="entry name" value="Nucleotide-diphossugar_trans"/>
</dbReference>
<proteinExistence type="inferred from homology"/>
<dbReference type="RefSeq" id="WP_118963724.1">
    <property type="nucleotide sequence ID" value="NZ_CP023037.1"/>
</dbReference>
<dbReference type="Pfam" id="PF00535">
    <property type="entry name" value="Glycos_transf_2"/>
    <property type="match status" value="1"/>
</dbReference>
<evidence type="ECO:0000259" key="4">
    <source>
        <dbReference type="Pfam" id="PF00534"/>
    </source>
</evidence>
<evidence type="ECO:0000313" key="7">
    <source>
        <dbReference type="Proteomes" id="UP000264120"/>
    </source>
</evidence>
<dbReference type="SUPFAM" id="SSF53756">
    <property type="entry name" value="UDP-Glycosyltransferase/glycogen phosphorylase"/>
    <property type="match status" value="1"/>
</dbReference>
<dbReference type="GO" id="GO:0016757">
    <property type="term" value="F:glycosyltransferase activity"/>
    <property type="evidence" value="ECO:0007669"/>
    <property type="project" value="UniProtKB-KW"/>
</dbReference>
<dbReference type="PANTHER" id="PTHR43179:SF12">
    <property type="entry name" value="GALACTOFURANOSYLTRANSFERASE GLFT2"/>
    <property type="match status" value="1"/>
</dbReference>